<feature type="region of interest" description="Disordered" evidence="1">
    <location>
        <begin position="363"/>
        <end position="391"/>
    </location>
</feature>
<dbReference type="SUPFAM" id="SSF48403">
    <property type="entry name" value="Ankyrin repeat"/>
    <property type="match status" value="1"/>
</dbReference>
<feature type="signal peptide" evidence="2">
    <location>
        <begin position="1"/>
        <end position="23"/>
    </location>
</feature>
<dbReference type="InterPro" id="IPR036770">
    <property type="entry name" value="Ankyrin_rpt-contain_sf"/>
</dbReference>
<feature type="region of interest" description="Disordered" evidence="1">
    <location>
        <begin position="63"/>
        <end position="145"/>
    </location>
</feature>
<feature type="region of interest" description="Disordered" evidence="1">
    <location>
        <begin position="251"/>
        <end position="322"/>
    </location>
</feature>
<evidence type="ECO:0000313" key="4">
    <source>
        <dbReference type="Proteomes" id="UP000035491"/>
    </source>
</evidence>
<protein>
    <submittedName>
        <fullName evidence="3">Ankyrin repeats family protein</fullName>
    </submittedName>
</protein>
<feature type="compositionally biased region" description="Low complexity" evidence="1">
    <location>
        <begin position="363"/>
        <end position="372"/>
    </location>
</feature>
<dbReference type="Gene3D" id="1.25.40.20">
    <property type="entry name" value="Ankyrin repeat-containing domain"/>
    <property type="match status" value="1"/>
</dbReference>
<feature type="chain" id="PRO_5047523291" evidence="2">
    <location>
        <begin position="24"/>
        <end position="573"/>
    </location>
</feature>
<dbReference type="InterPro" id="IPR002110">
    <property type="entry name" value="Ankyrin_rpt"/>
</dbReference>
<feature type="compositionally biased region" description="Polar residues" evidence="1">
    <location>
        <begin position="380"/>
        <end position="391"/>
    </location>
</feature>
<feature type="compositionally biased region" description="Low complexity" evidence="1">
    <location>
        <begin position="280"/>
        <end position="311"/>
    </location>
</feature>
<comment type="caution">
    <text evidence="3">The sequence shown here is derived from an EMBL/GenBank/DDBJ whole genome shotgun (WGS) entry which is preliminary data.</text>
</comment>
<organism evidence="3 4">
    <name type="scientific">Rickettsia parkeri str. Tate's Hell</name>
    <dbReference type="NCBI Taxonomy" id="1359189"/>
    <lineage>
        <taxon>Bacteria</taxon>
        <taxon>Pseudomonadati</taxon>
        <taxon>Pseudomonadota</taxon>
        <taxon>Alphaproteobacteria</taxon>
        <taxon>Rickettsiales</taxon>
        <taxon>Rickettsiaceae</taxon>
        <taxon>Rickettsieae</taxon>
        <taxon>Rickettsia</taxon>
        <taxon>spotted fever group</taxon>
    </lineage>
</organism>
<dbReference type="Proteomes" id="UP000035491">
    <property type="component" value="Unassembled WGS sequence"/>
</dbReference>
<dbReference type="RefSeq" id="WP_014410464.1">
    <property type="nucleotide sequence ID" value="NZ_LAOO01000001.1"/>
</dbReference>
<evidence type="ECO:0000256" key="2">
    <source>
        <dbReference type="SAM" id="SignalP"/>
    </source>
</evidence>
<feature type="compositionally biased region" description="Polar residues" evidence="1">
    <location>
        <begin position="108"/>
        <end position="129"/>
    </location>
</feature>
<evidence type="ECO:0000313" key="3">
    <source>
        <dbReference type="EMBL" id="KJW00182.1"/>
    </source>
</evidence>
<reference evidence="3 4" key="1">
    <citation type="submission" date="2015-02" db="EMBL/GenBank/DDBJ databases">
        <title>Genome Sequencing of Rickettsiales.</title>
        <authorList>
            <person name="Daugherty S.C."/>
            <person name="Su Q."/>
            <person name="Abolude K."/>
            <person name="Beier-Sexton M."/>
            <person name="Carlyon J.A."/>
            <person name="Carter R."/>
            <person name="Day N.P."/>
            <person name="Dumler S.J."/>
            <person name="Dyachenko V."/>
            <person name="Godinez A."/>
            <person name="Kurtti T.J."/>
            <person name="Lichay M."/>
            <person name="Mullins K.E."/>
            <person name="Ott S."/>
            <person name="Pappas-Brown V."/>
            <person name="Paris D.H."/>
            <person name="Patel P."/>
            <person name="Richards A.L."/>
            <person name="Sadzewicz L."/>
            <person name="Sears K."/>
            <person name="Seidman D."/>
            <person name="Sengamalay N."/>
            <person name="Stenos J."/>
            <person name="Tallon L.J."/>
            <person name="Vincent G."/>
            <person name="Fraser C.M."/>
            <person name="Munderloh U."/>
            <person name="Dunning-Hotopp J.C."/>
        </authorList>
    </citation>
    <scope>NUCLEOTIDE SEQUENCE [LARGE SCALE GENOMIC DNA]</scope>
    <source>
        <strain evidence="3 4">Tate's Hell</strain>
    </source>
</reference>
<sequence length="573" mass="62840">MLNKLCKILFFINLLLVIVQSYASPPSLPPSLPAAEVDTKDKDVRSSADISFFDKFKQFFSKPKKKDIPPKQASEQTKAAHQEEPKLASQEPNDNEQAEPFIDVGNTALPSATSDNVHTNPSHESSVNLASHDIQESNEAEVSEPFIDIGSATLPSVTSNEMHEAQVASNEHNDTNLASNIIIPNVPRPIVSMPPAQAESYVVPPQRPVQIYKPTNLPPVHKPIPLNPPPDANKEEESVAPIAPPSITNIPAVSPPVVSPPVTQDNTSSTMPTTVPPAVPRNVPAPSVMPTNQPSTQPITPTSPNTPVTTPSKVIPTTDSSAALNNSQETFVAVSDVPKKQDWNKPLIPVVVVKLNQLQPLQINNNQTTNNQEKSPPVSSPNVTIQKQDNNVNNETSELVTKFVKDEIQMLLLPDDDIVLGKLTEQATLEQMDMYAYIELFQKKAEWIASAERRKVVESFIKYGNDINKKKDIYANLSYCSAVENAFRAVDRNNLFGLRALLDVYPILQEKGRSGETLLTAAIYNDNYYLAKFLVIRGIKISTLNDECQYPLDIALAQGNANIACMLIKAKGY</sequence>
<keyword evidence="4" id="KW-1185">Reference proteome</keyword>
<keyword evidence="2" id="KW-0732">Signal</keyword>
<accession>A0ABR5DN55</accession>
<dbReference type="EMBL" id="LAOO01000001">
    <property type="protein sequence ID" value="KJW00182.1"/>
    <property type="molecule type" value="Genomic_DNA"/>
</dbReference>
<proteinExistence type="predicted"/>
<dbReference type="Pfam" id="PF13637">
    <property type="entry name" value="Ank_4"/>
    <property type="match status" value="1"/>
</dbReference>
<name>A0ABR5DN55_RICPA</name>
<gene>
    <name evidence="3" type="ORF">RPATATE_1360</name>
</gene>
<evidence type="ECO:0000256" key="1">
    <source>
        <dbReference type="SAM" id="MobiDB-lite"/>
    </source>
</evidence>